<comment type="similarity">
    <text evidence="2">Belongs to the HIBADH-related family. NP60 subfamily.</text>
</comment>
<dbReference type="SUPFAM" id="SSF51735">
    <property type="entry name" value="NAD(P)-binding Rossmann-fold domains"/>
    <property type="match status" value="1"/>
</dbReference>
<dbReference type="InterPro" id="IPR036291">
    <property type="entry name" value="NAD(P)-bd_dom_sf"/>
</dbReference>
<dbReference type="KEGG" id="dpte:113796467"/>
<evidence type="ECO:0000256" key="6">
    <source>
        <dbReference type="SAM" id="MobiDB-lite"/>
    </source>
</evidence>
<proteinExistence type="inferred from homology"/>
<dbReference type="GO" id="GO:0140673">
    <property type="term" value="P:transcription elongation-coupled chromatin remodeling"/>
    <property type="evidence" value="ECO:0007669"/>
    <property type="project" value="TreeGrafter"/>
</dbReference>
<dbReference type="Proteomes" id="UP000515146">
    <property type="component" value="Unplaced"/>
</dbReference>
<dbReference type="GO" id="GO:0031491">
    <property type="term" value="F:nucleosome binding"/>
    <property type="evidence" value="ECO:0007669"/>
    <property type="project" value="TreeGrafter"/>
</dbReference>
<evidence type="ECO:0000256" key="5">
    <source>
        <dbReference type="ARBA" id="ARBA00034140"/>
    </source>
</evidence>
<dbReference type="SUPFAM" id="SSF48179">
    <property type="entry name" value="6-phosphogluconate dehydrogenase C-terminal domain-like"/>
    <property type="match status" value="1"/>
</dbReference>
<dbReference type="GO" id="GO:0000785">
    <property type="term" value="C:chromatin"/>
    <property type="evidence" value="ECO:0007669"/>
    <property type="project" value="TreeGrafter"/>
</dbReference>
<reference evidence="9" key="1">
    <citation type="submission" date="2025-08" db="UniProtKB">
        <authorList>
            <consortium name="RefSeq"/>
        </authorList>
    </citation>
    <scope>IDENTIFICATION</scope>
    <source>
        <strain evidence="9">Airmid</strain>
    </source>
</reference>
<evidence type="ECO:0000256" key="2">
    <source>
        <dbReference type="ARBA" id="ARBA00007598"/>
    </source>
</evidence>
<dbReference type="OrthoDB" id="6493824at2759"/>
<dbReference type="CTD" id="192507"/>
<evidence type="ECO:0000313" key="8">
    <source>
        <dbReference type="Proteomes" id="UP000515146"/>
    </source>
</evidence>
<evidence type="ECO:0000256" key="3">
    <source>
        <dbReference type="ARBA" id="ARBA00022454"/>
    </source>
</evidence>
<dbReference type="PANTHER" id="PTHR43580">
    <property type="entry name" value="OXIDOREDUCTASE GLYR1-RELATED"/>
    <property type="match status" value="1"/>
</dbReference>
<comment type="subcellular location">
    <subcellularLocation>
        <location evidence="1">Chromosome</location>
    </subcellularLocation>
</comment>
<gene>
    <name evidence="9" type="primary">LOC113796467</name>
</gene>
<dbReference type="OMA" id="HAMGSHA"/>
<keyword evidence="3" id="KW-0158">Chromosome</keyword>
<dbReference type="GO" id="GO:0051287">
    <property type="term" value="F:NAD binding"/>
    <property type="evidence" value="ECO:0007669"/>
    <property type="project" value="InterPro"/>
</dbReference>
<dbReference type="SUPFAM" id="SSF63748">
    <property type="entry name" value="Tudor/PWWP/MBT"/>
    <property type="match status" value="1"/>
</dbReference>
<dbReference type="InterPro" id="IPR051265">
    <property type="entry name" value="HIBADH-related_NP60_sf"/>
</dbReference>
<sequence>MAELTSTSDSKYKLGDLVWAKVKGFNYWPATIVPDDQVKNNRKIKNSYLVRFFGSEDFGRVTEDNIKPYEEFREQFSSGPKKSKSFKMACEKIEEQWSKQKGTTTTSSITNVTSTTPDNSSKFTNEVFKSKKVTTINSPSSLTRDYSRTPFKKEKRNFENSNEQETTVVVTTGKKPSASASATSVSNAESKRMKTAAAAVQSSSSPVHEQNIPLKSEQPKITTTNNASNKQTNIVSEMKLVNKSNRSKPSSLKFGFIGLGKIGQNLAKLLIDSGHELTIWDRTPNKCKDFEKLGANTVKTPGDVVRESDITFSCLNDSNASQSIFFGNCGISNEIDPTKGYVELTSMDYSISIEIDNWIKSKGGRYLEAPLLLCSLPEQIEQGKMMALVAGNRSLFDDCSSCFESFSSHVYFLSENVGVASKMNVMMSIYYSNQVAALMECTTLVERLGLINKDFIDIITKSPLNSQWIENNSSSLIDMTLIRDIPMDHIRRDLGYCLKDANHRSFPTPMTSTVNEVLKQKKLHFY</sequence>
<dbReference type="Gene3D" id="3.40.50.720">
    <property type="entry name" value="NAD(P)-binding Rossmann-like Domain"/>
    <property type="match status" value="1"/>
</dbReference>
<dbReference type="InterPro" id="IPR008927">
    <property type="entry name" value="6-PGluconate_DH-like_C_sf"/>
</dbReference>
<dbReference type="GO" id="GO:0003677">
    <property type="term" value="F:DNA binding"/>
    <property type="evidence" value="ECO:0007669"/>
    <property type="project" value="TreeGrafter"/>
</dbReference>
<dbReference type="Pfam" id="PF00855">
    <property type="entry name" value="PWWP"/>
    <property type="match status" value="1"/>
</dbReference>
<name>A0A6P6YB13_DERPT</name>
<evidence type="ECO:0000259" key="7">
    <source>
        <dbReference type="PROSITE" id="PS50812"/>
    </source>
</evidence>
<dbReference type="SMART" id="SM00293">
    <property type="entry name" value="PWWP"/>
    <property type="match status" value="1"/>
</dbReference>
<dbReference type="Gene3D" id="2.30.30.140">
    <property type="match status" value="1"/>
</dbReference>
<dbReference type="AlphaFoldDB" id="A0A6P6YB13"/>
<dbReference type="Pfam" id="PF03446">
    <property type="entry name" value="NAD_binding_2"/>
    <property type="match status" value="1"/>
</dbReference>
<dbReference type="PANTHER" id="PTHR43580:SF2">
    <property type="entry name" value="CYTOKINE-LIKE NUCLEAR FACTOR N-PAC"/>
    <property type="match status" value="1"/>
</dbReference>
<dbReference type="GO" id="GO:0050661">
    <property type="term" value="F:NADP binding"/>
    <property type="evidence" value="ECO:0007669"/>
    <property type="project" value="InterPro"/>
</dbReference>
<dbReference type="RefSeq" id="XP_027202547.1">
    <property type="nucleotide sequence ID" value="XM_027346746.1"/>
</dbReference>
<dbReference type="InParanoid" id="A0A6P6YB13"/>
<evidence type="ECO:0000256" key="4">
    <source>
        <dbReference type="ARBA" id="ARBA00030287"/>
    </source>
</evidence>
<dbReference type="InterPro" id="IPR013328">
    <property type="entry name" value="6PGD_dom2"/>
</dbReference>
<dbReference type="InterPro" id="IPR029154">
    <property type="entry name" value="HIBADH-like_NADP-bd"/>
</dbReference>
<dbReference type="PROSITE" id="PS50812">
    <property type="entry name" value="PWWP"/>
    <property type="match status" value="1"/>
</dbReference>
<organism evidence="8 9">
    <name type="scientific">Dermatophagoides pteronyssinus</name>
    <name type="common">European house dust mite</name>
    <dbReference type="NCBI Taxonomy" id="6956"/>
    <lineage>
        <taxon>Eukaryota</taxon>
        <taxon>Metazoa</taxon>
        <taxon>Ecdysozoa</taxon>
        <taxon>Arthropoda</taxon>
        <taxon>Chelicerata</taxon>
        <taxon>Arachnida</taxon>
        <taxon>Acari</taxon>
        <taxon>Acariformes</taxon>
        <taxon>Sarcoptiformes</taxon>
        <taxon>Astigmata</taxon>
        <taxon>Psoroptidia</taxon>
        <taxon>Analgoidea</taxon>
        <taxon>Pyroglyphidae</taxon>
        <taxon>Dermatophagoidinae</taxon>
        <taxon>Dermatophagoides</taxon>
    </lineage>
</organism>
<dbReference type="Pfam" id="PF14833">
    <property type="entry name" value="NAD_binding_11"/>
    <property type="match status" value="1"/>
</dbReference>
<feature type="region of interest" description="Disordered" evidence="6">
    <location>
        <begin position="99"/>
        <end position="119"/>
    </location>
</feature>
<dbReference type="CDD" id="cd05836">
    <property type="entry name" value="PWWP_GLYR1"/>
    <property type="match status" value="1"/>
</dbReference>
<evidence type="ECO:0000313" key="9">
    <source>
        <dbReference type="RefSeq" id="XP_027202547.1"/>
    </source>
</evidence>
<dbReference type="FunCoup" id="A0A6P6YB13">
    <property type="interactions" value="1613"/>
</dbReference>
<dbReference type="InterPro" id="IPR000313">
    <property type="entry name" value="PWWP_dom"/>
</dbReference>
<dbReference type="InterPro" id="IPR006115">
    <property type="entry name" value="6PGDH_NADP-bd"/>
</dbReference>
<protein>
    <recommendedName>
        <fullName evidence="5">Cytokine-like nuclear factor N-PAC</fullName>
    </recommendedName>
    <alternativeName>
        <fullName evidence="4">Glyoxylate reductase 1 homolog</fullName>
    </alternativeName>
</protein>
<feature type="domain" description="PWWP" evidence="7">
    <location>
        <begin position="14"/>
        <end position="72"/>
    </location>
</feature>
<dbReference type="Gene3D" id="1.10.1040.10">
    <property type="entry name" value="N-(1-d-carboxylethyl)-l-norvaline Dehydrogenase, domain 2"/>
    <property type="match status" value="1"/>
</dbReference>
<feature type="compositionally biased region" description="Low complexity" evidence="6">
    <location>
        <begin position="103"/>
        <end position="116"/>
    </location>
</feature>
<dbReference type="InterPro" id="IPR035501">
    <property type="entry name" value="GLYR1_PWWP"/>
</dbReference>
<accession>A0A6P6YB13</accession>
<evidence type="ECO:0000256" key="1">
    <source>
        <dbReference type="ARBA" id="ARBA00004286"/>
    </source>
</evidence>
<keyword evidence="8" id="KW-1185">Reference proteome</keyword>